<keyword evidence="2" id="KW-0378">Hydrolase</keyword>
<name>A0A8H6YCD4_9AGAR</name>
<dbReference type="Proteomes" id="UP000620124">
    <property type="component" value="Unassembled WGS sequence"/>
</dbReference>
<dbReference type="Gene3D" id="3.40.50.1820">
    <property type="entry name" value="alpha/beta hydrolase"/>
    <property type="match status" value="1"/>
</dbReference>
<evidence type="ECO:0000256" key="2">
    <source>
        <dbReference type="ARBA" id="ARBA00022801"/>
    </source>
</evidence>
<dbReference type="PANTHER" id="PTHR43248">
    <property type="entry name" value="2-SUCCINYL-6-HYDROXY-2,4-CYCLOHEXADIENE-1-CARBOXYLATE SYNTHASE"/>
    <property type="match status" value="1"/>
</dbReference>
<dbReference type="InterPro" id="IPR051601">
    <property type="entry name" value="Serine_prot/Carboxylest_S33"/>
</dbReference>
<sequence length="626" mass="68206">MGSSNDGKFETATLRNTPKRAAGSQWWTKRLIVGTVVCLLIFAVYRREWGSDCSGHGRRVGSVEWSIASECAPGTECGSVIVPKDYFDPTAGTASIAIARFKATKLPKKGTVFLNPGGPGSSGTRLATKQFVDLIGEDWDLLAFDPRGVNKTEPQVQCFDSASDLNFFVANTVLQQGFTVASSTNLSDPAIEAQVVEQAREFLALKKTQAELCAKNMGDELRYMGTGTVVRDVDFMAKLFDGEDGKINYWGGSYGSILGAYLVNMLPHRAGFVVIDGIADPVDWSMEPSYKWPTNWLASAEKTYHFYLETCSQAGPEACPLTKYADEPYERIEARLDLFFDDLAVAPLPVPFAFRPGFLTSGAARALLLMYLARPPQWADSALAFSQAMSGNGTLLFNKLATPTPSSIPHYDLAQLAVTCLDSRPTDSAEMPTPEDLAAALMRTVHEVSPHFGAGTSVVKPDGGCQYWPVRGPERFTGPWNATLERPMLVVSNTMDPFTPIKSALRVNSLMPDSTRLVIQDGAGVCDASQVFNFRGRALINAGFIQHCSTAIPTLCTIKLVRAYYAGVLPENGTVCHTTYTFFPNPSISRPNSRTIAAGLHLDGEDKRLLNSARAVADLLQNIRRR</sequence>
<dbReference type="AlphaFoldDB" id="A0A8H6YCD4"/>
<evidence type="ECO:0008006" key="7">
    <source>
        <dbReference type="Google" id="ProtNLM"/>
    </source>
</evidence>
<reference evidence="5" key="1">
    <citation type="submission" date="2020-05" db="EMBL/GenBank/DDBJ databases">
        <title>Mycena genomes resolve the evolution of fungal bioluminescence.</title>
        <authorList>
            <person name="Tsai I.J."/>
        </authorList>
    </citation>
    <scope>NUCLEOTIDE SEQUENCE</scope>
    <source>
        <strain evidence="5">CCC161011</strain>
    </source>
</reference>
<feature type="domain" description="AB hydrolase-1" evidence="3">
    <location>
        <begin position="111"/>
        <end position="298"/>
    </location>
</feature>
<evidence type="ECO:0000256" key="1">
    <source>
        <dbReference type="ARBA" id="ARBA00010088"/>
    </source>
</evidence>
<dbReference type="InterPro" id="IPR013595">
    <property type="entry name" value="Pept_S33_TAP-like_C"/>
</dbReference>
<dbReference type="PANTHER" id="PTHR43248:SF25">
    <property type="entry name" value="AB HYDROLASE-1 DOMAIN-CONTAINING PROTEIN-RELATED"/>
    <property type="match status" value="1"/>
</dbReference>
<dbReference type="OrthoDB" id="425534at2759"/>
<feature type="domain" description="Peptidase S33 tripeptidyl aminopeptidase-like C-terminal" evidence="4">
    <location>
        <begin position="462"/>
        <end position="524"/>
    </location>
</feature>
<organism evidence="5 6">
    <name type="scientific">Mycena venus</name>
    <dbReference type="NCBI Taxonomy" id="2733690"/>
    <lineage>
        <taxon>Eukaryota</taxon>
        <taxon>Fungi</taxon>
        <taxon>Dikarya</taxon>
        <taxon>Basidiomycota</taxon>
        <taxon>Agaricomycotina</taxon>
        <taxon>Agaricomycetes</taxon>
        <taxon>Agaricomycetidae</taxon>
        <taxon>Agaricales</taxon>
        <taxon>Marasmiineae</taxon>
        <taxon>Mycenaceae</taxon>
        <taxon>Mycena</taxon>
    </lineage>
</organism>
<dbReference type="InterPro" id="IPR029058">
    <property type="entry name" value="AB_hydrolase_fold"/>
</dbReference>
<evidence type="ECO:0000313" key="6">
    <source>
        <dbReference type="Proteomes" id="UP000620124"/>
    </source>
</evidence>
<evidence type="ECO:0000313" key="5">
    <source>
        <dbReference type="EMBL" id="KAF7358488.1"/>
    </source>
</evidence>
<accession>A0A8H6YCD4</accession>
<comment type="similarity">
    <text evidence="1">Belongs to the peptidase S33 family.</text>
</comment>
<evidence type="ECO:0000259" key="3">
    <source>
        <dbReference type="Pfam" id="PF00561"/>
    </source>
</evidence>
<dbReference type="SUPFAM" id="SSF53474">
    <property type="entry name" value="alpha/beta-Hydrolases"/>
    <property type="match status" value="1"/>
</dbReference>
<dbReference type="EMBL" id="JACAZI010000006">
    <property type="protein sequence ID" value="KAF7358488.1"/>
    <property type="molecule type" value="Genomic_DNA"/>
</dbReference>
<evidence type="ECO:0000259" key="4">
    <source>
        <dbReference type="Pfam" id="PF08386"/>
    </source>
</evidence>
<dbReference type="InterPro" id="IPR000073">
    <property type="entry name" value="AB_hydrolase_1"/>
</dbReference>
<dbReference type="GO" id="GO:0016787">
    <property type="term" value="F:hydrolase activity"/>
    <property type="evidence" value="ECO:0007669"/>
    <property type="project" value="UniProtKB-KW"/>
</dbReference>
<proteinExistence type="inferred from homology"/>
<dbReference type="Pfam" id="PF00561">
    <property type="entry name" value="Abhydrolase_1"/>
    <property type="match status" value="1"/>
</dbReference>
<gene>
    <name evidence="5" type="ORF">MVEN_00899300</name>
</gene>
<dbReference type="Pfam" id="PF08386">
    <property type="entry name" value="Abhydrolase_4"/>
    <property type="match status" value="1"/>
</dbReference>
<comment type="caution">
    <text evidence="5">The sequence shown here is derived from an EMBL/GenBank/DDBJ whole genome shotgun (WGS) entry which is preliminary data.</text>
</comment>
<protein>
    <recommendedName>
        <fullName evidence="7">AB hydrolase-1 domain-containing protein</fullName>
    </recommendedName>
</protein>
<keyword evidence="6" id="KW-1185">Reference proteome</keyword>